<organism evidence="1 2">
    <name type="scientific">Bagarius yarrelli</name>
    <name type="common">Goonch</name>
    <name type="synonym">Bagrus yarrelli</name>
    <dbReference type="NCBI Taxonomy" id="175774"/>
    <lineage>
        <taxon>Eukaryota</taxon>
        <taxon>Metazoa</taxon>
        <taxon>Chordata</taxon>
        <taxon>Craniata</taxon>
        <taxon>Vertebrata</taxon>
        <taxon>Euteleostomi</taxon>
        <taxon>Actinopterygii</taxon>
        <taxon>Neopterygii</taxon>
        <taxon>Teleostei</taxon>
        <taxon>Ostariophysi</taxon>
        <taxon>Siluriformes</taxon>
        <taxon>Sisoridae</taxon>
        <taxon>Sisorinae</taxon>
        <taxon>Bagarius</taxon>
    </lineage>
</organism>
<proteinExistence type="predicted"/>
<keyword evidence="2" id="KW-1185">Reference proteome</keyword>
<dbReference type="AlphaFoldDB" id="A0A556VVA0"/>
<sequence>MGRRIMGTLRRTKRLHMHLLGESWWQHQLSPWKLGGAETPSVVYAELLRRACRAQSISLAPNP</sequence>
<comment type="caution">
    <text evidence="1">The sequence shown here is derived from an EMBL/GenBank/DDBJ whole genome shotgun (WGS) entry which is preliminary data.</text>
</comment>
<protein>
    <submittedName>
        <fullName evidence="1">Uncharacterized protein</fullName>
    </submittedName>
</protein>
<name>A0A556VVA0_BAGYA</name>
<dbReference type="EMBL" id="VCAZ01000288">
    <property type="protein sequence ID" value="TTU11739.1"/>
    <property type="molecule type" value="Genomic_DNA"/>
</dbReference>
<gene>
    <name evidence="1" type="ORF">Baya_16329</name>
</gene>
<evidence type="ECO:0000313" key="2">
    <source>
        <dbReference type="Proteomes" id="UP000319801"/>
    </source>
</evidence>
<dbReference type="Proteomes" id="UP000319801">
    <property type="component" value="Unassembled WGS sequence"/>
</dbReference>
<reference evidence="1 2" key="1">
    <citation type="journal article" date="2019" name="Genome Biol. Evol.">
        <title>Whole-Genome Sequencing of the Giant Devil Catfish, Bagarius yarrelli.</title>
        <authorList>
            <person name="Jiang W."/>
            <person name="Lv Y."/>
            <person name="Cheng L."/>
            <person name="Yang K."/>
            <person name="Chao B."/>
            <person name="Wang X."/>
            <person name="Li Y."/>
            <person name="Pan X."/>
            <person name="You X."/>
            <person name="Zhang Y."/>
            <person name="Yang J."/>
            <person name="Li J."/>
            <person name="Zhang X."/>
            <person name="Liu S."/>
            <person name="Sun C."/>
            <person name="Yang J."/>
            <person name="Shi Q."/>
        </authorList>
    </citation>
    <scope>NUCLEOTIDE SEQUENCE [LARGE SCALE GENOMIC DNA]</scope>
    <source>
        <strain evidence="1">JWS20170419001</strain>
        <tissue evidence="1">Muscle</tissue>
    </source>
</reference>
<evidence type="ECO:0000313" key="1">
    <source>
        <dbReference type="EMBL" id="TTU11739.1"/>
    </source>
</evidence>
<accession>A0A556VVA0</accession>